<sequence>MQGQTPDRWHRETPQVLGAPRRRSVPRRVAGLLVTALAVGACGTSAGAPAPTSAAADGALDAEALTAEIRQSRSDWGVRRVQVRIHNASDEPVDVATATLETSIVDRPTTSDPARGRPVPPGRYRDFPVDLGGPVCPAGEAPSSSVLVRAADGREVTLTPGDPQGHLPRIHREDCAEQRVREAVRLELGPTVTAEQRDGRLVGALTLTATAVDPDVEVSVTRVDGTVLLLPLGAPSWSPPELLRVGPAPATAVLEFLPARCDPHAVAEDKRGTYLPVHVTLDGEAQPVVHLRSPDPLRGQVYDHIAAACGW</sequence>
<proteinExistence type="predicted"/>
<comment type="caution">
    <text evidence="2">The sequence shown here is derived from an EMBL/GenBank/DDBJ whole genome shotgun (WGS) entry which is preliminary data.</text>
</comment>
<organism evidence="2 3">
    <name type="scientific">Actinotalea ferrariae CF5-4</name>
    <dbReference type="NCBI Taxonomy" id="948458"/>
    <lineage>
        <taxon>Bacteria</taxon>
        <taxon>Bacillati</taxon>
        <taxon>Actinomycetota</taxon>
        <taxon>Actinomycetes</taxon>
        <taxon>Micrococcales</taxon>
        <taxon>Cellulomonadaceae</taxon>
        <taxon>Actinotalea</taxon>
    </lineage>
</organism>
<accession>A0A021VYV9</accession>
<evidence type="ECO:0000313" key="3">
    <source>
        <dbReference type="Proteomes" id="UP000019753"/>
    </source>
</evidence>
<evidence type="ECO:0000256" key="1">
    <source>
        <dbReference type="SAM" id="MobiDB-lite"/>
    </source>
</evidence>
<dbReference type="RefSeq" id="WP_052022184.1">
    <property type="nucleotide sequence ID" value="NZ_AXCW01000002.1"/>
</dbReference>
<name>A0A021VYV9_9CELL</name>
<keyword evidence="3" id="KW-1185">Reference proteome</keyword>
<feature type="region of interest" description="Disordered" evidence="1">
    <location>
        <begin position="1"/>
        <end position="23"/>
    </location>
</feature>
<dbReference type="Proteomes" id="UP000019753">
    <property type="component" value="Unassembled WGS sequence"/>
</dbReference>
<dbReference type="EMBL" id="AXCW01000002">
    <property type="protein sequence ID" value="EYR65210.1"/>
    <property type="molecule type" value="Genomic_DNA"/>
</dbReference>
<reference evidence="2 3" key="1">
    <citation type="submission" date="2014-01" db="EMBL/GenBank/DDBJ databases">
        <title>Actinotalea ferrariae CF5-4.</title>
        <authorList>
            <person name="Chen F."/>
            <person name="Li Y."/>
            <person name="Wang G."/>
        </authorList>
    </citation>
    <scope>NUCLEOTIDE SEQUENCE [LARGE SCALE GENOMIC DNA]</scope>
    <source>
        <strain evidence="2 3">CF5-4</strain>
    </source>
</reference>
<dbReference type="OrthoDB" id="3784033at2"/>
<protein>
    <submittedName>
        <fullName evidence="2">Uncharacterized protein</fullName>
    </submittedName>
</protein>
<gene>
    <name evidence="2" type="ORF">N866_06025</name>
</gene>
<dbReference type="AlphaFoldDB" id="A0A021VYV9"/>
<evidence type="ECO:0000313" key="2">
    <source>
        <dbReference type="EMBL" id="EYR65210.1"/>
    </source>
</evidence>